<evidence type="ECO:0000313" key="4">
    <source>
        <dbReference type="Proteomes" id="UP000183529"/>
    </source>
</evidence>
<dbReference type="CDD" id="cd00293">
    <property type="entry name" value="USP-like"/>
    <property type="match status" value="1"/>
</dbReference>
<dbReference type="SUPFAM" id="SSF52402">
    <property type="entry name" value="Adenine nucleotide alpha hydrolases-like"/>
    <property type="match status" value="1"/>
</dbReference>
<comment type="similarity">
    <text evidence="1">Belongs to the universal stress protein A family.</text>
</comment>
<dbReference type="OrthoDB" id="5295044at2"/>
<sequence length="149" mass="15988">MFKHILVPTDGTDLSKKAIDGAIALARTLGAHVTAYACMPQYPYSPYPGNIAGDIAIELPGDFQTRSEREARTHLQAVEEAAHSVGVACDSCTSVHPSPYLGIIEAAENRGCDVIFMASHGRRGLGSLLIGSETQRVLSHTKIPVIVYR</sequence>
<comment type="caution">
    <text evidence="3">The sequence shown here is derived from an EMBL/GenBank/DDBJ whole genome shotgun (WGS) entry which is preliminary data.</text>
</comment>
<dbReference type="RefSeq" id="WP_065060362.1">
    <property type="nucleotide sequence ID" value="NZ_CADFGN010000010.1"/>
</dbReference>
<protein>
    <submittedName>
        <fullName evidence="3">Nucleotide-binding universal stress protein, UspA family</fullName>
    </submittedName>
</protein>
<organism evidence="3 4">
    <name type="scientific">Paraburkholderia tropica</name>
    <dbReference type="NCBI Taxonomy" id="92647"/>
    <lineage>
        <taxon>Bacteria</taxon>
        <taxon>Pseudomonadati</taxon>
        <taxon>Pseudomonadota</taxon>
        <taxon>Betaproteobacteria</taxon>
        <taxon>Burkholderiales</taxon>
        <taxon>Burkholderiaceae</taxon>
        <taxon>Paraburkholderia</taxon>
    </lineage>
</organism>
<dbReference type="PANTHER" id="PTHR46268">
    <property type="entry name" value="STRESS RESPONSE PROTEIN NHAX"/>
    <property type="match status" value="1"/>
</dbReference>
<dbReference type="PANTHER" id="PTHR46268:SF6">
    <property type="entry name" value="UNIVERSAL STRESS PROTEIN UP12"/>
    <property type="match status" value="1"/>
</dbReference>
<evidence type="ECO:0000259" key="2">
    <source>
        <dbReference type="Pfam" id="PF00582"/>
    </source>
</evidence>
<dbReference type="AlphaFoldDB" id="A0A1A5XEI5"/>
<accession>A0A1A5XEI5</accession>
<gene>
    <name evidence="3" type="ORF">SAMN05216550_110184</name>
</gene>
<feature type="domain" description="UspA" evidence="2">
    <location>
        <begin position="1"/>
        <end position="149"/>
    </location>
</feature>
<evidence type="ECO:0000313" key="3">
    <source>
        <dbReference type="EMBL" id="SEJ90671.1"/>
    </source>
</evidence>
<evidence type="ECO:0000256" key="1">
    <source>
        <dbReference type="ARBA" id="ARBA00008791"/>
    </source>
</evidence>
<dbReference type="InterPro" id="IPR006016">
    <property type="entry name" value="UspA"/>
</dbReference>
<proteinExistence type="inferred from homology"/>
<dbReference type="Proteomes" id="UP000183529">
    <property type="component" value="Unassembled WGS sequence"/>
</dbReference>
<dbReference type="Gene3D" id="3.40.50.620">
    <property type="entry name" value="HUPs"/>
    <property type="match status" value="1"/>
</dbReference>
<dbReference type="EMBL" id="FNZM01000010">
    <property type="protein sequence ID" value="SEJ90671.1"/>
    <property type="molecule type" value="Genomic_DNA"/>
</dbReference>
<dbReference type="InterPro" id="IPR014729">
    <property type="entry name" value="Rossmann-like_a/b/a_fold"/>
</dbReference>
<name>A0A1A5XEI5_9BURK</name>
<dbReference type="InterPro" id="IPR006015">
    <property type="entry name" value="Universal_stress_UspA"/>
</dbReference>
<reference evidence="3 4" key="1">
    <citation type="submission" date="2016-10" db="EMBL/GenBank/DDBJ databases">
        <authorList>
            <person name="Varghese N."/>
            <person name="Submissions S."/>
        </authorList>
    </citation>
    <scope>NUCLEOTIDE SEQUENCE [LARGE SCALE GENOMIC DNA]</scope>
    <source>
        <strain evidence="3 4">LMG 22274</strain>
    </source>
</reference>
<dbReference type="PRINTS" id="PR01438">
    <property type="entry name" value="UNVRSLSTRESS"/>
</dbReference>
<dbReference type="Pfam" id="PF00582">
    <property type="entry name" value="Usp"/>
    <property type="match status" value="1"/>
</dbReference>